<reference evidence="1" key="1">
    <citation type="submission" date="2013-04" db="EMBL/GenBank/DDBJ databases">
        <authorList>
            <person name="Qu J."/>
            <person name="Murali S.C."/>
            <person name="Bandaranaike D."/>
            <person name="Bellair M."/>
            <person name="Blankenburg K."/>
            <person name="Chao H."/>
            <person name="Dinh H."/>
            <person name="Doddapaneni H."/>
            <person name="Downs B."/>
            <person name="Dugan-Rocha S."/>
            <person name="Elkadiri S."/>
            <person name="Gnanaolivu R.D."/>
            <person name="Hernandez B."/>
            <person name="Javaid M."/>
            <person name="Jayaseelan J.C."/>
            <person name="Lee S."/>
            <person name="Li M."/>
            <person name="Ming W."/>
            <person name="Munidasa M."/>
            <person name="Muniz J."/>
            <person name="Nguyen L."/>
            <person name="Ongeri F."/>
            <person name="Osuji N."/>
            <person name="Pu L.-L."/>
            <person name="Puazo M."/>
            <person name="Qu C."/>
            <person name="Quiroz J."/>
            <person name="Raj R."/>
            <person name="Weissenberger G."/>
            <person name="Xin Y."/>
            <person name="Zou X."/>
            <person name="Han Y."/>
            <person name="Richards S."/>
            <person name="Worley K."/>
            <person name="Muzny D."/>
            <person name="Gibbs R."/>
        </authorList>
    </citation>
    <scope>NUCLEOTIDE SEQUENCE</scope>
    <source>
        <strain evidence="1">Sampled in the wild</strain>
    </source>
</reference>
<evidence type="ECO:0000313" key="1">
    <source>
        <dbReference type="EMBL" id="KAG8238068.1"/>
    </source>
</evidence>
<keyword evidence="2" id="KW-1185">Reference proteome</keyword>
<dbReference type="OrthoDB" id="7540217at2759"/>
<organism evidence="1 2">
    <name type="scientific">Ladona fulva</name>
    <name type="common">Scarce chaser dragonfly</name>
    <name type="synonym">Libellula fulva</name>
    <dbReference type="NCBI Taxonomy" id="123851"/>
    <lineage>
        <taxon>Eukaryota</taxon>
        <taxon>Metazoa</taxon>
        <taxon>Ecdysozoa</taxon>
        <taxon>Arthropoda</taxon>
        <taxon>Hexapoda</taxon>
        <taxon>Insecta</taxon>
        <taxon>Pterygota</taxon>
        <taxon>Palaeoptera</taxon>
        <taxon>Odonata</taxon>
        <taxon>Epiprocta</taxon>
        <taxon>Anisoptera</taxon>
        <taxon>Libelluloidea</taxon>
        <taxon>Libellulidae</taxon>
        <taxon>Ladona</taxon>
    </lineage>
</organism>
<dbReference type="AlphaFoldDB" id="A0A8K0PAP1"/>
<comment type="caution">
    <text evidence="1">The sequence shown here is derived from an EMBL/GenBank/DDBJ whole genome shotgun (WGS) entry which is preliminary data.</text>
</comment>
<dbReference type="EMBL" id="KZ309277">
    <property type="protein sequence ID" value="KAG8238068.1"/>
    <property type="molecule type" value="Genomic_DNA"/>
</dbReference>
<dbReference type="Proteomes" id="UP000792457">
    <property type="component" value="Unassembled WGS sequence"/>
</dbReference>
<accession>A0A8K0PAP1</accession>
<gene>
    <name evidence="1" type="ORF">J437_LFUL016421</name>
</gene>
<evidence type="ECO:0000313" key="2">
    <source>
        <dbReference type="Proteomes" id="UP000792457"/>
    </source>
</evidence>
<name>A0A8K0PAP1_LADFU</name>
<protein>
    <submittedName>
        <fullName evidence="1">Uncharacterized protein</fullName>
    </submittedName>
</protein>
<reference evidence="1" key="2">
    <citation type="submission" date="2017-10" db="EMBL/GenBank/DDBJ databases">
        <title>Ladona fulva Genome sequencing and assembly.</title>
        <authorList>
            <person name="Murali S."/>
            <person name="Richards S."/>
            <person name="Bandaranaike D."/>
            <person name="Bellair M."/>
            <person name="Blankenburg K."/>
            <person name="Chao H."/>
            <person name="Dinh H."/>
            <person name="Doddapaneni H."/>
            <person name="Dugan-Rocha S."/>
            <person name="Elkadiri S."/>
            <person name="Gnanaolivu R."/>
            <person name="Hernandez B."/>
            <person name="Skinner E."/>
            <person name="Javaid M."/>
            <person name="Lee S."/>
            <person name="Li M."/>
            <person name="Ming W."/>
            <person name="Munidasa M."/>
            <person name="Muniz J."/>
            <person name="Nguyen L."/>
            <person name="Hughes D."/>
            <person name="Osuji N."/>
            <person name="Pu L.-L."/>
            <person name="Puazo M."/>
            <person name="Qu C."/>
            <person name="Quiroz J."/>
            <person name="Raj R."/>
            <person name="Weissenberger G."/>
            <person name="Xin Y."/>
            <person name="Zou X."/>
            <person name="Han Y."/>
            <person name="Worley K."/>
            <person name="Muzny D."/>
            <person name="Gibbs R."/>
        </authorList>
    </citation>
    <scope>NUCLEOTIDE SEQUENCE</scope>
    <source>
        <strain evidence="1">Sampled in the wild</strain>
    </source>
</reference>
<sequence length="106" mass="12165">MRFCQEPLLVPCTRICSGHPTIEIIQFFGYPRSTIYNNVYSFRTVQQRLHAPARKSDWRDCTVRTMVVIGRAQSPISEDPVQSLQQLPLTVGVSEPTMLRITKEDL</sequence>
<proteinExistence type="predicted"/>